<accession>A0A9P6FSG2</accession>
<evidence type="ECO:0000259" key="2">
    <source>
        <dbReference type="PROSITE" id="PS50048"/>
    </source>
</evidence>
<dbReference type="GO" id="GO:0000981">
    <property type="term" value="F:DNA-binding transcription factor activity, RNA polymerase II-specific"/>
    <property type="evidence" value="ECO:0007669"/>
    <property type="project" value="InterPro"/>
</dbReference>
<reference evidence="3" key="1">
    <citation type="journal article" date="2020" name="Fungal Divers.">
        <title>Resolving the Mortierellaceae phylogeny through synthesis of multi-gene phylogenetics and phylogenomics.</title>
        <authorList>
            <person name="Vandepol N."/>
            <person name="Liber J."/>
            <person name="Desiro A."/>
            <person name="Na H."/>
            <person name="Kennedy M."/>
            <person name="Barry K."/>
            <person name="Grigoriev I.V."/>
            <person name="Miller A.N."/>
            <person name="O'Donnell K."/>
            <person name="Stajich J.E."/>
            <person name="Bonito G."/>
        </authorList>
    </citation>
    <scope>NUCLEOTIDE SEQUENCE</scope>
    <source>
        <strain evidence="3">KOD1015</strain>
    </source>
</reference>
<dbReference type="Proteomes" id="UP000780801">
    <property type="component" value="Unassembled WGS sequence"/>
</dbReference>
<feature type="compositionally biased region" description="Low complexity" evidence="1">
    <location>
        <begin position="429"/>
        <end position="471"/>
    </location>
</feature>
<feature type="compositionally biased region" description="Polar residues" evidence="1">
    <location>
        <begin position="184"/>
        <end position="195"/>
    </location>
</feature>
<feature type="region of interest" description="Disordered" evidence="1">
    <location>
        <begin position="377"/>
        <end position="410"/>
    </location>
</feature>
<dbReference type="Pfam" id="PF00172">
    <property type="entry name" value="Zn_clus"/>
    <property type="match status" value="1"/>
</dbReference>
<feature type="compositionally biased region" description="Low complexity" evidence="1">
    <location>
        <begin position="620"/>
        <end position="634"/>
    </location>
</feature>
<feature type="compositionally biased region" description="Low complexity" evidence="1">
    <location>
        <begin position="583"/>
        <end position="600"/>
    </location>
</feature>
<feature type="compositionally biased region" description="Basic and acidic residues" evidence="1">
    <location>
        <begin position="545"/>
        <end position="557"/>
    </location>
</feature>
<dbReference type="EMBL" id="JAABOA010002384">
    <property type="protein sequence ID" value="KAF9579936.1"/>
    <property type="molecule type" value="Genomic_DNA"/>
</dbReference>
<evidence type="ECO:0000313" key="3">
    <source>
        <dbReference type="EMBL" id="KAF9579936.1"/>
    </source>
</evidence>
<dbReference type="PROSITE" id="PS00463">
    <property type="entry name" value="ZN2_CY6_FUNGAL_1"/>
    <property type="match status" value="1"/>
</dbReference>
<feature type="region of interest" description="Disordered" evidence="1">
    <location>
        <begin position="612"/>
        <end position="651"/>
    </location>
</feature>
<feature type="compositionally biased region" description="Low complexity" evidence="1">
    <location>
        <begin position="243"/>
        <end position="266"/>
    </location>
</feature>
<feature type="region of interest" description="Disordered" evidence="1">
    <location>
        <begin position="525"/>
        <end position="600"/>
    </location>
</feature>
<keyword evidence="4" id="KW-1185">Reference proteome</keyword>
<feature type="domain" description="Zn(2)-C6 fungal-type" evidence="2">
    <location>
        <begin position="37"/>
        <end position="66"/>
    </location>
</feature>
<dbReference type="OrthoDB" id="39175at2759"/>
<dbReference type="GO" id="GO:0008270">
    <property type="term" value="F:zinc ion binding"/>
    <property type="evidence" value="ECO:0007669"/>
    <property type="project" value="InterPro"/>
</dbReference>
<dbReference type="AlphaFoldDB" id="A0A9P6FSG2"/>
<name>A0A9P6FSG2_9FUNG</name>
<dbReference type="InterPro" id="IPR036864">
    <property type="entry name" value="Zn2-C6_fun-type_DNA-bd_sf"/>
</dbReference>
<dbReference type="SUPFAM" id="SSF57701">
    <property type="entry name" value="Zn2/Cys6 DNA-binding domain"/>
    <property type="match status" value="1"/>
</dbReference>
<dbReference type="Gene3D" id="4.10.240.10">
    <property type="entry name" value="Zn(2)-C6 fungal-type DNA-binding domain"/>
    <property type="match status" value="1"/>
</dbReference>
<evidence type="ECO:0000313" key="4">
    <source>
        <dbReference type="Proteomes" id="UP000780801"/>
    </source>
</evidence>
<proteinExistence type="predicted"/>
<sequence>MSTSTLQLPSPPDSSRLDPSGVAAVTYDLKRLKVYSSCLRCRAKKVKCDRKEPCSRCEKHNVECSYRELASVQLDIRQFQRHLTNPKIRKDGAGILTSTATPVLAVPSSTATTPTTTTFVITSMPTAPTSTTSSSPTSTSAESATPTSTSATAEATAVSPSSPRPSAKSPVVDSTSRSRIPYSNPLSNAQQQQQSSMGVLMFKQTTSAGFAESEQEKMAIRANRAAAMERAKVHKIQRKKPLVKTTTVSSSTLTHDQPLQQQQQPLSKDVEMVDTSESVDRVRLALEEEGPIDCDMSCMDASAGGRANPNPNTNANVPIWRAQAVGKHTQTAHEQDMAETFGLAAYLKAREMELSQDPATAGQTIDFEMELERALAQRMPSSFSTTRTGTGGSSGSDRTNPSPRMRRNGYHHNAQSMMPYARPSYCQLSPSSPSGNNARNNSSNNTTNSINNNNNISNSSNSHNHATSRYAQPPPSAQCCCQIAAQQGQALGSCPYSNVSHTGYEKHAHMTESPMAPVTRITANEDAGTPPRIAYSPSYSPSYEDLQREERSKEYAPTKRYSGHTLSTPSLSPPPVVRHESRPSNSSSSSSSSSDGMSKSGWWTPLSPMSSAPLPKPHGSILPLPSLSANASSSQPYLQKHHDSMHHQQQIPQISLSSLKLEDGQLTADLATSPKTELPPIRLPPLVPPTSDLTRFQVEREGDEPIEIECKYNEPNVDAWDMIEQPIPLTTKRERSIKMEMGWILS</sequence>
<feature type="region of interest" description="Disordered" evidence="1">
    <location>
        <begin position="118"/>
        <end position="195"/>
    </location>
</feature>
<dbReference type="SMART" id="SM00066">
    <property type="entry name" value="GAL4"/>
    <property type="match status" value="1"/>
</dbReference>
<feature type="compositionally biased region" description="Low complexity" evidence="1">
    <location>
        <begin position="118"/>
        <end position="172"/>
    </location>
</feature>
<dbReference type="InterPro" id="IPR001138">
    <property type="entry name" value="Zn2Cys6_DnaBD"/>
</dbReference>
<protein>
    <recommendedName>
        <fullName evidence="2">Zn(2)-C6 fungal-type domain-containing protein</fullName>
    </recommendedName>
</protein>
<dbReference type="PROSITE" id="PS50048">
    <property type="entry name" value="ZN2_CY6_FUNGAL_2"/>
    <property type="match status" value="1"/>
</dbReference>
<organism evidence="3 4">
    <name type="scientific">Lunasporangiospora selenospora</name>
    <dbReference type="NCBI Taxonomy" id="979761"/>
    <lineage>
        <taxon>Eukaryota</taxon>
        <taxon>Fungi</taxon>
        <taxon>Fungi incertae sedis</taxon>
        <taxon>Mucoromycota</taxon>
        <taxon>Mortierellomycotina</taxon>
        <taxon>Mortierellomycetes</taxon>
        <taxon>Mortierellales</taxon>
        <taxon>Mortierellaceae</taxon>
        <taxon>Lunasporangiospora</taxon>
    </lineage>
</organism>
<dbReference type="CDD" id="cd00067">
    <property type="entry name" value="GAL4"/>
    <property type="match status" value="1"/>
</dbReference>
<gene>
    <name evidence="3" type="ORF">BGW38_003598</name>
</gene>
<evidence type="ECO:0000256" key="1">
    <source>
        <dbReference type="SAM" id="MobiDB-lite"/>
    </source>
</evidence>
<feature type="region of interest" description="Disordered" evidence="1">
    <location>
        <begin position="423"/>
        <end position="476"/>
    </location>
</feature>
<feature type="region of interest" description="Disordered" evidence="1">
    <location>
        <begin position="241"/>
        <end position="268"/>
    </location>
</feature>
<comment type="caution">
    <text evidence="3">The sequence shown here is derived from an EMBL/GenBank/DDBJ whole genome shotgun (WGS) entry which is preliminary data.</text>
</comment>